<dbReference type="Proteomes" id="UP000077262">
    <property type="component" value="Unassembled WGS sequence"/>
</dbReference>
<protein>
    <submittedName>
        <fullName evidence="1">Short-chain dehydrogenase</fullName>
    </submittedName>
</protein>
<comment type="caution">
    <text evidence="1">The sequence shown here is derived from an EMBL/GenBank/DDBJ whole genome shotgun (WGS) entry which is preliminary data.</text>
</comment>
<reference evidence="1 2" key="1">
    <citation type="submission" date="2016-02" db="EMBL/GenBank/DDBJ databases">
        <authorList>
            <person name="Wen L."/>
            <person name="He K."/>
            <person name="Yang H."/>
        </authorList>
    </citation>
    <scope>NUCLEOTIDE SEQUENCE [LARGE SCALE GENOMIC DNA]</scope>
    <source>
        <strain evidence="1 2">CD09_2</strain>
    </source>
</reference>
<sequence>MTSKIALVTGVGPDNGSAISRRFAAGGYQVVMLARDAGRLAALEAELPNSRGYVCDVANVDQVEEVIAKVQAEVGHPSVFVHNAVVGALTSYDQLSLELFQSMFDVNVKALLLFAQKLVPAMKEAGDGSIIVTGNTAALRGGPNHAGFAPTKAAQRILSESLARKLGPDGIHVGYVVIDAAVDIPRMRERFPDKGDDFFITPRSIADQVWQIAHQPRDAWTFLTEIRPFGEKW</sequence>
<dbReference type="InterPro" id="IPR036291">
    <property type="entry name" value="NAD(P)-bd_dom_sf"/>
</dbReference>
<dbReference type="PANTHER" id="PTHR43431">
    <property type="entry name" value="OXIDOREDUCTASE, SHORT CHAIN DEHYDROGENASE/REDUCTASE FAMILY (AFU_ORTHOLOGUE AFUA_5G14000)"/>
    <property type="match status" value="1"/>
</dbReference>
<dbReference type="PANTHER" id="PTHR43431:SF7">
    <property type="entry name" value="OXIDOREDUCTASE, SHORT CHAIN DEHYDROGENASE_REDUCTASE FAMILY (AFU_ORTHOLOGUE AFUA_5G14000)"/>
    <property type="match status" value="1"/>
</dbReference>
<evidence type="ECO:0000313" key="1">
    <source>
        <dbReference type="EMBL" id="OAH44662.1"/>
    </source>
</evidence>
<evidence type="ECO:0000313" key="2">
    <source>
        <dbReference type="Proteomes" id="UP000077262"/>
    </source>
</evidence>
<organism evidence="1 2">
    <name type="scientific">Sphingobium yanoikuyae</name>
    <name type="common">Sphingomonas yanoikuyae</name>
    <dbReference type="NCBI Taxonomy" id="13690"/>
    <lineage>
        <taxon>Bacteria</taxon>
        <taxon>Pseudomonadati</taxon>
        <taxon>Pseudomonadota</taxon>
        <taxon>Alphaproteobacteria</taxon>
        <taxon>Sphingomonadales</taxon>
        <taxon>Sphingomonadaceae</taxon>
        <taxon>Sphingobium</taxon>
    </lineage>
</organism>
<dbReference type="OrthoDB" id="5513072at2"/>
<gene>
    <name evidence="1" type="ORF">AX777_20540</name>
</gene>
<dbReference type="EMBL" id="LSTR01000028">
    <property type="protein sequence ID" value="OAH44662.1"/>
    <property type="molecule type" value="Genomic_DNA"/>
</dbReference>
<dbReference type="Gene3D" id="3.40.50.720">
    <property type="entry name" value="NAD(P)-binding Rossmann-like Domain"/>
    <property type="match status" value="1"/>
</dbReference>
<dbReference type="AlphaFoldDB" id="A0A177JTW1"/>
<dbReference type="InterPro" id="IPR002347">
    <property type="entry name" value="SDR_fam"/>
</dbReference>
<proteinExistence type="predicted"/>
<name>A0A177JTW1_SPHYA</name>
<accession>A0A177JTW1</accession>
<dbReference type="SUPFAM" id="SSF51735">
    <property type="entry name" value="NAD(P)-binding Rossmann-fold domains"/>
    <property type="match status" value="1"/>
</dbReference>
<dbReference type="Pfam" id="PF00106">
    <property type="entry name" value="adh_short"/>
    <property type="match status" value="1"/>
</dbReference>
<dbReference type="PRINTS" id="PR00081">
    <property type="entry name" value="GDHRDH"/>
</dbReference>
<dbReference type="RefSeq" id="WP_063976363.1">
    <property type="nucleotide sequence ID" value="NZ_LSTR01000028.1"/>
</dbReference>